<evidence type="ECO:0000313" key="9">
    <source>
        <dbReference type="EMBL" id="KAK7580711.1"/>
    </source>
</evidence>
<dbReference type="AlphaFoldDB" id="A0AAN9TS50"/>
<dbReference type="SMART" id="SM00320">
    <property type="entry name" value="WD40"/>
    <property type="match status" value="7"/>
</dbReference>
<comment type="similarity">
    <text evidence="2">Belongs to the eukaryotic RPA49/POLR1E RNA polymerase subunit family.</text>
</comment>
<comment type="subcellular location">
    <subcellularLocation>
        <location evidence="1">Nucleus</location>
        <location evidence="1">Nucleolus</location>
    </subcellularLocation>
</comment>
<keyword evidence="4 8" id="KW-0853">WD repeat</keyword>
<dbReference type="SUPFAM" id="SSF50978">
    <property type="entry name" value="WD40 repeat-like"/>
    <property type="match status" value="1"/>
</dbReference>
<dbReference type="EMBL" id="JBBCAQ010000034">
    <property type="protein sequence ID" value="KAK7580711.1"/>
    <property type="molecule type" value="Genomic_DNA"/>
</dbReference>
<dbReference type="GO" id="GO:0000428">
    <property type="term" value="C:DNA-directed RNA polymerase complex"/>
    <property type="evidence" value="ECO:0007669"/>
    <property type="project" value="UniProtKB-KW"/>
</dbReference>
<evidence type="ECO:0000256" key="1">
    <source>
        <dbReference type="ARBA" id="ARBA00004604"/>
    </source>
</evidence>
<dbReference type="InterPro" id="IPR015943">
    <property type="entry name" value="WD40/YVTN_repeat-like_dom_sf"/>
</dbReference>
<evidence type="ECO:0000256" key="2">
    <source>
        <dbReference type="ARBA" id="ARBA00009430"/>
    </source>
</evidence>
<evidence type="ECO:0000256" key="7">
    <source>
        <dbReference type="ARBA" id="ARBA00023242"/>
    </source>
</evidence>
<keyword evidence="3" id="KW-0240">DNA-directed RNA polymerase</keyword>
<dbReference type="InterPro" id="IPR036322">
    <property type="entry name" value="WD40_repeat_dom_sf"/>
</dbReference>
<evidence type="ECO:0000313" key="10">
    <source>
        <dbReference type="Proteomes" id="UP001367676"/>
    </source>
</evidence>
<dbReference type="PROSITE" id="PS50294">
    <property type="entry name" value="WD_REPEATS_REGION"/>
    <property type="match status" value="1"/>
</dbReference>
<keyword evidence="10" id="KW-1185">Reference proteome</keyword>
<dbReference type="Pfam" id="PF06870">
    <property type="entry name" value="RNA_pol_I_A49"/>
    <property type="match status" value="1"/>
</dbReference>
<keyword evidence="7" id="KW-0539">Nucleus</keyword>
<dbReference type="PANTHER" id="PTHR15574">
    <property type="entry name" value="WD REPEAT DOMAIN-CONTAINING FAMILY"/>
    <property type="match status" value="1"/>
</dbReference>
<dbReference type="GO" id="GO:0080008">
    <property type="term" value="C:Cul4-RING E3 ubiquitin ligase complex"/>
    <property type="evidence" value="ECO:0007669"/>
    <property type="project" value="TreeGrafter"/>
</dbReference>
<dbReference type="GO" id="GO:0045717">
    <property type="term" value="P:negative regulation of fatty acid biosynthetic process"/>
    <property type="evidence" value="ECO:0007669"/>
    <property type="project" value="TreeGrafter"/>
</dbReference>
<keyword evidence="5" id="KW-0677">Repeat</keyword>
<accession>A0AAN9TS50</accession>
<dbReference type="GO" id="GO:0005730">
    <property type="term" value="C:nucleolus"/>
    <property type="evidence" value="ECO:0007669"/>
    <property type="project" value="UniProtKB-SubCell"/>
</dbReference>
<proteinExistence type="inferred from homology"/>
<protein>
    <recommendedName>
        <fullName evidence="11">WD and tetratricopeptide repeats protein 1</fullName>
    </recommendedName>
</protein>
<dbReference type="InterPro" id="IPR001680">
    <property type="entry name" value="WD40_rpt"/>
</dbReference>
<organism evidence="9 10">
    <name type="scientific">Parthenolecanium corni</name>
    <dbReference type="NCBI Taxonomy" id="536013"/>
    <lineage>
        <taxon>Eukaryota</taxon>
        <taxon>Metazoa</taxon>
        <taxon>Ecdysozoa</taxon>
        <taxon>Arthropoda</taxon>
        <taxon>Hexapoda</taxon>
        <taxon>Insecta</taxon>
        <taxon>Pterygota</taxon>
        <taxon>Neoptera</taxon>
        <taxon>Paraneoptera</taxon>
        <taxon>Hemiptera</taxon>
        <taxon>Sternorrhyncha</taxon>
        <taxon>Coccoidea</taxon>
        <taxon>Coccidae</taxon>
        <taxon>Parthenolecanium</taxon>
    </lineage>
</organism>
<dbReference type="PROSITE" id="PS50082">
    <property type="entry name" value="WD_REPEATS_2"/>
    <property type="match status" value="3"/>
</dbReference>
<feature type="repeat" description="WD" evidence="8">
    <location>
        <begin position="585"/>
        <end position="616"/>
    </location>
</feature>
<dbReference type="SMART" id="SM00028">
    <property type="entry name" value="TPR"/>
    <property type="match status" value="3"/>
</dbReference>
<name>A0AAN9TS50_9HEMI</name>
<dbReference type="GO" id="GO:0005737">
    <property type="term" value="C:cytoplasm"/>
    <property type="evidence" value="ECO:0007669"/>
    <property type="project" value="TreeGrafter"/>
</dbReference>
<feature type="repeat" description="WD" evidence="8">
    <location>
        <begin position="32"/>
        <end position="64"/>
    </location>
</feature>
<dbReference type="SUPFAM" id="SSF48452">
    <property type="entry name" value="TPR-like"/>
    <property type="match status" value="1"/>
</dbReference>
<evidence type="ECO:0000256" key="4">
    <source>
        <dbReference type="ARBA" id="ARBA00022574"/>
    </source>
</evidence>
<dbReference type="InterPro" id="IPR019734">
    <property type="entry name" value="TPR_rpt"/>
</dbReference>
<gene>
    <name evidence="9" type="ORF">V9T40_001340</name>
</gene>
<keyword evidence="6" id="KW-0804">Transcription</keyword>
<dbReference type="PANTHER" id="PTHR15574:SF40">
    <property type="entry name" value="WD AND TETRATRICOPEPTIDE REPEATS PROTEIN 1"/>
    <property type="match status" value="1"/>
</dbReference>
<dbReference type="Pfam" id="PF00400">
    <property type="entry name" value="WD40"/>
    <property type="match status" value="3"/>
</dbReference>
<dbReference type="GO" id="GO:0006351">
    <property type="term" value="P:DNA-templated transcription"/>
    <property type="evidence" value="ECO:0007669"/>
    <property type="project" value="InterPro"/>
</dbReference>
<dbReference type="GO" id="GO:0003677">
    <property type="term" value="F:DNA binding"/>
    <property type="evidence" value="ECO:0007669"/>
    <property type="project" value="InterPro"/>
</dbReference>
<feature type="repeat" description="WD" evidence="8">
    <location>
        <begin position="555"/>
        <end position="584"/>
    </location>
</feature>
<evidence type="ECO:0000256" key="5">
    <source>
        <dbReference type="ARBA" id="ARBA00022737"/>
    </source>
</evidence>
<reference evidence="9 10" key="1">
    <citation type="submission" date="2024-03" db="EMBL/GenBank/DDBJ databases">
        <title>Adaptation during the transition from Ophiocordyceps entomopathogen to insect associate is accompanied by gene loss and intensified selection.</title>
        <authorList>
            <person name="Ward C.M."/>
            <person name="Onetto C.A."/>
            <person name="Borneman A.R."/>
        </authorList>
    </citation>
    <scope>NUCLEOTIDE SEQUENCE [LARGE SCALE GENOMIC DNA]</scope>
    <source>
        <strain evidence="9">AWRI1</strain>
        <tissue evidence="9">Single Adult Female</tissue>
    </source>
</reference>
<dbReference type="InterPro" id="IPR009668">
    <property type="entry name" value="RNA_pol-assoc_fac_A49-like"/>
</dbReference>
<dbReference type="Gene3D" id="2.130.10.10">
    <property type="entry name" value="YVTN repeat-like/Quinoprotein amine dehydrogenase"/>
    <property type="match status" value="2"/>
</dbReference>
<dbReference type="Proteomes" id="UP001367676">
    <property type="component" value="Unassembled WGS sequence"/>
</dbReference>
<dbReference type="InterPro" id="IPR045151">
    <property type="entry name" value="DCAF8"/>
</dbReference>
<evidence type="ECO:0008006" key="11">
    <source>
        <dbReference type="Google" id="ProtNLM"/>
    </source>
</evidence>
<evidence type="ECO:0000256" key="8">
    <source>
        <dbReference type="PROSITE-ProRule" id="PRU00221"/>
    </source>
</evidence>
<evidence type="ECO:0000256" key="3">
    <source>
        <dbReference type="ARBA" id="ARBA00022478"/>
    </source>
</evidence>
<dbReference type="Gene3D" id="1.25.40.10">
    <property type="entry name" value="Tetratricopeptide repeat domain"/>
    <property type="match status" value="1"/>
</dbReference>
<comment type="caution">
    <text evidence="9">The sequence shown here is derived from an EMBL/GenBank/DDBJ whole genome shotgun (WGS) entry which is preliminary data.</text>
</comment>
<dbReference type="InterPro" id="IPR011990">
    <property type="entry name" value="TPR-like_helical_dom_sf"/>
</dbReference>
<evidence type="ECO:0000256" key="6">
    <source>
        <dbReference type="ARBA" id="ARBA00023163"/>
    </source>
</evidence>
<sequence length="1034" mass="117322">MILLQEEICHILQKRLHVTDRLIERLGLDVELKGHEGCVNCLEWSETGRYLASGSDDTNVILWDPFYKKLLYIFPTFHQGNIFTVKFLPQTSDSKIVTGAADNQVLAFDAVTKETYYVCNCAKMRIKRIATTPDSSDLFWSASEDGFIRQTDLRLPHTCDMEAKNVIISLKNHQGALAEGKCIAINPLRTEMLAVGANDPYVRLYDRRMIKLATDHESSLWYQKMMEDGSNNSFSELDMDEPWKITDNLVKGCVQYFVPGHLQINNNSKRPKHIVVTYVSFSPDGRELLANMGSEQVYLFDVTRKHAPKYFTIPSNLRKSSKDCEAVRDSVHGSSNGVVSCNSCVNEEKCKESLPDTIEEIKLKANQYFKKDDFVKAIKTYNEAINKFNSSAVLYCNRAAAYMKRAWKGDMFAALRDCRTALQLDPNYVKAFFRLARCFHELKCNEEAKDCLDMFKVKFSSQADSHACRALERDIEIAFKKSINDKAKRNSKNESRTERSVLVSLDLGGIYVADTNLEVRISGPEKLWRKNAWDYQHRYCGHCNATTDIKEANFFGNDGRYIVAGSDDGSIFFWDRQTENNTRILRGDTSIVNCLQPHPECCLLATSGIDHVVRLWTPFPEDGRMNDREIEDIDKAAEANHKRMKRDFIDYVFNHSSTSSEDSSHADEPSSYPLTFGHGDLLPEKADELRCEMLSEITCPEKVSNIVTVTTSNESNNHVFWGNPDNSTLCDNFVAVRNRSSNAVRFYRVNNFFMNPYRKQDDYKVKVPNDPYSIGESSLISSRKSKNKSLAAERNAVNLSDLNETVTQAAENDNSMIESSASSSPVSSIGYLPPCDRSTTDIKRAYKVYDLVSKDILDTLDTITEEVLKMDLVSLASDSRFSSFMMKAAAHIPKNPLHFKLMIFVDRLLAFNKSSPRLLSDKSNTFCSFSEAVHEKLIEDFTIPGLGNRRLRTPAMRDKILCYAMILIMLCCNYEIDIGLLADTVTPVEHKRLPLLLRTLGGRAGRGAPSIYKLKVPIGEPPIMKNRRSTTKLR</sequence>